<gene>
    <name evidence="9" type="ORF">DSM19430T_14770</name>
</gene>
<dbReference type="CDD" id="cd06550">
    <property type="entry name" value="TM_ABC_iron-siderophores_like"/>
    <property type="match status" value="1"/>
</dbReference>
<dbReference type="PANTHER" id="PTHR30472">
    <property type="entry name" value="FERRIC ENTEROBACTIN TRANSPORT SYSTEM PERMEASE PROTEIN"/>
    <property type="match status" value="1"/>
</dbReference>
<keyword evidence="4" id="KW-1003">Cell membrane</keyword>
<feature type="transmembrane region" description="Helical" evidence="8">
    <location>
        <begin position="116"/>
        <end position="136"/>
    </location>
</feature>
<dbReference type="InterPro" id="IPR037294">
    <property type="entry name" value="ABC_BtuC-like"/>
</dbReference>
<comment type="subcellular location">
    <subcellularLocation>
        <location evidence="1">Cell membrane</location>
        <topology evidence="1">Multi-pass membrane protein</topology>
    </subcellularLocation>
</comment>
<evidence type="ECO:0000313" key="9">
    <source>
        <dbReference type="EMBL" id="GFM36793.1"/>
    </source>
</evidence>
<keyword evidence="3" id="KW-0813">Transport</keyword>
<protein>
    <submittedName>
        <fullName evidence="9">Iron ABC transporter permease</fullName>
    </submittedName>
</protein>
<sequence>MADTTEHTSARHTERARRFRRTALCALAACLVSVVSACLFGPMDIAVRDVLTVLVVRLADLFSLSAAAEPASPTVSLVVWDIRLGRIVLSLLVGASLAVTGTVFQGILRNPLADPFTLGVSSGAAFGASLAILLGFTGALPLLPAVGFLPAAALGGALLALFAVIILGRSGGRLRRETLVLAGVVVATFLAALISLVKSLDEDSVASIVFWIMGSMQGRGWNECGLMLPWLVPGLLLIWRYSRELDILALGDTQARQLGMNADTVRLRLLIGASMLTAAAVAVSGVIGFVGLVVPHLMRMLQGGEHRPLLVSSGLSGGLLLLWSDVAARTILPQGAELPVGVVTALLGGPFFCLLLRRRAAGDAV</sequence>
<feature type="transmembrane region" description="Helical" evidence="8">
    <location>
        <begin position="179"/>
        <end position="197"/>
    </location>
</feature>
<dbReference type="GO" id="GO:0005886">
    <property type="term" value="C:plasma membrane"/>
    <property type="evidence" value="ECO:0007669"/>
    <property type="project" value="UniProtKB-SubCell"/>
</dbReference>
<proteinExistence type="inferred from homology"/>
<comment type="caution">
    <text evidence="9">The sequence shown here is derived from an EMBL/GenBank/DDBJ whole genome shotgun (WGS) entry which is preliminary data.</text>
</comment>
<dbReference type="RefSeq" id="WP_174409448.1">
    <property type="nucleotide sequence ID" value="NZ_BLVP01000007.1"/>
</dbReference>
<comment type="similarity">
    <text evidence="2">Belongs to the binding-protein-dependent transport system permease family. FecCD subfamily.</text>
</comment>
<keyword evidence="6 8" id="KW-1133">Transmembrane helix</keyword>
<feature type="transmembrane region" description="Helical" evidence="8">
    <location>
        <begin position="338"/>
        <end position="356"/>
    </location>
</feature>
<evidence type="ECO:0000256" key="2">
    <source>
        <dbReference type="ARBA" id="ARBA00007935"/>
    </source>
</evidence>
<evidence type="ECO:0000256" key="5">
    <source>
        <dbReference type="ARBA" id="ARBA00022692"/>
    </source>
</evidence>
<reference evidence="9 10" key="1">
    <citation type="submission" date="2020-05" db="EMBL/GenBank/DDBJ databases">
        <title>Draft genome sequence of Desulfovibrio psychrotolerans JS1T.</title>
        <authorList>
            <person name="Ueno A."/>
            <person name="Tamazawa S."/>
            <person name="Tamamura S."/>
            <person name="Murakami T."/>
            <person name="Kiyama T."/>
            <person name="Inomata H."/>
            <person name="Amano Y."/>
            <person name="Miyakawa K."/>
            <person name="Tamaki H."/>
            <person name="Naganuma T."/>
            <person name="Kaneko K."/>
        </authorList>
    </citation>
    <scope>NUCLEOTIDE SEQUENCE [LARGE SCALE GENOMIC DNA]</scope>
    <source>
        <strain evidence="9 10">JS1</strain>
    </source>
</reference>
<dbReference type="Gene3D" id="1.10.3470.10">
    <property type="entry name" value="ABC transporter involved in vitamin B12 uptake, BtuC"/>
    <property type="match status" value="1"/>
</dbReference>
<dbReference type="EMBL" id="BLVP01000007">
    <property type="protein sequence ID" value="GFM36793.1"/>
    <property type="molecule type" value="Genomic_DNA"/>
</dbReference>
<dbReference type="Proteomes" id="UP000503820">
    <property type="component" value="Unassembled WGS sequence"/>
</dbReference>
<evidence type="ECO:0000313" key="10">
    <source>
        <dbReference type="Proteomes" id="UP000503820"/>
    </source>
</evidence>
<evidence type="ECO:0000256" key="8">
    <source>
        <dbReference type="SAM" id="Phobius"/>
    </source>
</evidence>
<keyword evidence="7 8" id="KW-0472">Membrane</keyword>
<evidence type="ECO:0000256" key="6">
    <source>
        <dbReference type="ARBA" id="ARBA00022989"/>
    </source>
</evidence>
<evidence type="ECO:0000256" key="7">
    <source>
        <dbReference type="ARBA" id="ARBA00023136"/>
    </source>
</evidence>
<keyword evidence="5 8" id="KW-0812">Transmembrane</keyword>
<evidence type="ECO:0000256" key="4">
    <source>
        <dbReference type="ARBA" id="ARBA00022475"/>
    </source>
</evidence>
<dbReference type="FunFam" id="1.10.3470.10:FF:000001">
    <property type="entry name" value="Vitamin B12 ABC transporter permease BtuC"/>
    <property type="match status" value="1"/>
</dbReference>
<evidence type="ECO:0000256" key="3">
    <source>
        <dbReference type="ARBA" id="ARBA00022448"/>
    </source>
</evidence>
<dbReference type="GO" id="GO:0022857">
    <property type="term" value="F:transmembrane transporter activity"/>
    <property type="evidence" value="ECO:0007669"/>
    <property type="project" value="InterPro"/>
</dbReference>
<organism evidence="9 10">
    <name type="scientific">Desulfovibrio psychrotolerans</name>
    <dbReference type="NCBI Taxonomy" id="415242"/>
    <lineage>
        <taxon>Bacteria</taxon>
        <taxon>Pseudomonadati</taxon>
        <taxon>Thermodesulfobacteriota</taxon>
        <taxon>Desulfovibrionia</taxon>
        <taxon>Desulfovibrionales</taxon>
        <taxon>Desulfovibrionaceae</taxon>
        <taxon>Desulfovibrio</taxon>
    </lineage>
</organism>
<dbReference type="AlphaFoldDB" id="A0A7J0BSV1"/>
<dbReference type="SUPFAM" id="SSF81345">
    <property type="entry name" value="ABC transporter involved in vitamin B12 uptake, BtuC"/>
    <property type="match status" value="1"/>
</dbReference>
<feature type="transmembrane region" description="Helical" evidence="8">
    <location>
        <begin position="84"/>
        <end position="104"/>
    </location>
</feature>
<feature type="transmembrane region" description="Helical" evidence="8">
    <location>
        <begin position="269"/>
        <end position="297"/>
    </location>
</feature>
<name>A0A7J0BSV1_9BACT</name>
<accession>A0A7J0BSV1</accession>
<keyword evidence="10" id="KW-1185">Reference proteome</keyword>
<evidence type="ECO:0000256" key="1">
    <source>
        <dbReference type="ARBA" id="ARBA00004651"/>
    </source>
</evidence>
<dbReference type="PANTHER" id="PTHR30472:SF25">
    <property type="entry name" value="ABC TRANSPORTER PERMEASE PROTEIN MJ0876-RELATED"/>
    <property type="match status" value="1"/>
</dbReference>
<dbReference type="Pfam" id="PF01032">
    <property type="entry name" value="FecCD"/>
    <property type="match status" value="1"/>
</dbReference>
<feature type="transmembrane region" description="Helical" evidence="8">
    <location>
        <begin position="142"/>
        <end position="167"/>
    </location>
</feature>
<dbReference type="InterPro" id="IPR000522">
    <property type="entry name" value="ABC_transptr_permease_BtuC"/>
</dbReference>